<evidence type="ECO:0000313" key="5">
    <source>
        <dbReference type="EMBL" id="CAD6192008.1"/>
    </source>
</evidence>
<dbReference type="GO" id="GO:0005737">
    <property type="term" value="C:cytoplasm"/>
    <property type="evidence" value="ECO:0007669"/>
    <property type="project" value="TreeGrafter"/>
</dbReference>
<dbReference type="EMBL" id="CAJGYM010000025">
    <property type="protein sequence ID" value="CAD6192008.1"/>
    <property type="molecule type" value="Genomic_DNA"/>
</dbReference>
<name>A0A8S1HCH9_9PELO</name>
<dbReference type="PANTHER" id="PTHR12835:SF5">
    <property type="entry name" value="BIOTIN--PROTEIN LIGASE"/>
    <property type="match status" value="1"/>
</dbReference>
<sequence length="1101" mass="124778">MILFVWSLVSSAIEVARKRQLASFLRACLTQQQITREFEMLVWKRLRNVAETSFGQLTKYRSEPHLDSCLVFQSHLLQVFSRKFEPLLPAEWIFSPTIRPSDPEAVYFVVGGEVCPQESAETEDPVSYFKLNERCERLAVHKTRYESFYVCPMEMFVDVADAFSEGLLKSDHFIINRLYSERFLAPREIQTQNGLTSKASNSLLSLSYNSQKPMPILQQLFWGDAAASSSLRDRYLSESALNVAHKGHFSSARSSRRRNNSYNARAVTPDLSSLRSAVSPANFDRFDTTFHSLPRYIRHLDERLNSPRSLPPKQIAFGEPSMSSGSARSDVTTSCSTSDTTTISTSVTTETLDQSESHLDHLGSKMEDMRLIDDTDTETVDSDRFCKAQKLSEEHFSIAKIAKREEKPIEQEKTEELSRRQPFEVKLNGCKVIEEGKQKAPETTIAPNFFKPPIAAFAANGVVRGRRSASVVASKFVSQSQRRFSTLSGDGDRHRSLSPSFEYFQLRSIRFLSSQPQDSTRDNSVRSRPYTPTFLASRDKSHRPMPKPPSILVYTAGEQKLYDEIRGKLSHLLPPDEITVFNLSVEAMRRQPWIEPATMCVIVASTKELDDVSWGKMQSYFNQKGKIIFVCQNKLLSSLTHCDSSKQQADMLRLAFGGKTKLEETNKEFAKFLKKCLKHLAKSNNINETFRSKEISADARFTVVFKKEKETPLLLYMHNSESHLASAVFSDATTEQLMAPNSNLLRDSLQSVGVKVQDIECVPLTKGFLLAEFDSILEEITGIRYGEKIGGWPKVFLRKAEIAEEEGLPTPSTSLLPIEIHSRKKPPQGCSFNFDAFFDKLKCKLGKVVLHVPVATTTMDVCSSICDAIPSLENVLVVADHQTKGRGRGGNEFLSPTGVAMFTFAFRIPRRSRLGSSLSIIQHVFCVALVEAAHRLSGEEHFPLRIKWPNDFYFNRSHKVGGMLAAVNTRDDGFLISIGAGINVWNEKPTVCLNDMLPKDSENKINVEELIAESLNRFQYWMTDFENNGGERFRRKYYEYWLHNYEEVYLQDIGEKVMIRGLDENGFLEVRSKENSGKVFSITDDGNTFDMMKGLIRQKIV</sequence>
<dbReference type="AlphaFoldDB" id="A0A8S1HCH9"/>
<dbReference type="InterPro" id="IPR004408">
    <property type="entry name" value="Biotin_CoA_COase_ligase"/>
</dbReference>
<dbReference type="CDD" id="cd16442">
    <property type="entry name" value="BPL"/>
    <property type="match status" value="1"/>
</dbReference>
<dbReference type="Gene3D" id="3.30.930.10">
    <property type="entry name" value="Bira Bifunctional Protein, Domain 2"/>
    <property type="match status" value="1"/>
</dbReference>
<evidence type="ECO:0000259" key="4">
    <source>
        <dbReference type="PROSITE" id="PS51733"/>
    </source>
</evidence>
<feature type="domain" description="BPL/LPL catalytic" evidence="4">
    <location>
        <begin position="848"/>
        <end position="1026"/>
    </location>
</feature>
<keyword evidence="6" id="KW-1185">Reference proteome</keyword>
<gene>
    <name evidence="5" type="ORF">CAUJ_LOCUS7927</name>
</gene>
<dbReference type="PANTHER" id="PTHR12835">
    <property type="entry name" value="BIOTIN PROTEIN LIGASE"/>
    <property type="match status" value="1"/>
</dbReference>
<keyword evidence="2" id="KW-0436">Ligase</keyword>
<dbReference type="InterPro" id="IPR004143">
    <property type="entry name" value="BPL_LPL_catalytic"/>
</dbReference>
<dbReference type="InterPro" id="IPR045864">
    <property type="entry name" value="aa-tRNA-synth_II/BPL/LPL"/>
</dbReference>
<organism evidence="5 6">
    <name type="scientific">Caenorhabditis auriculariae</name>
    <dbReference type="NCBI Taxonomy" id="2777116"/>
    <lineage>
        <taxon>Eukaryota</taxon>
        <taxon>Metazoa</taxon>
        <taxon>Ecdysozoa</taxon>
        <taxon>Nematoda</taxon>
        <taxon>Chromadorea</taxon>
        <taxon>Rhabditida</taxon>
        <taxon>Rhabditina</taxon>
        <taxon>Rhabditomorpha</taxon>
        <taxon>Rhabditoidea</taxon>
        <taxon>Rhabditidae</taxon>
        <taxon>Peloderinae</taxon>
        <taxon>Caenorhabditis</taxon>
    </lineage>
</organism>
<dbReference type="Proteomes" id="UP000835052">
    <property type="component" value="Unassembled WGS sequence"/>
</dbReference>
<evidence type="ECO:0000256" key="2">
    <source>
        <dbReference type="ARBA" id="ARBA00022598"/>
    </source>
</evidence>
<evidence type="ECO:0000256" key="1">
    <source>
        <dbReference type="ARBA" id="ARBA00009934"/>
    </source>
</evidence>
<reference evidence="5" key="1">
    <citation type="submission" date="2020-10" db="EMBL/GenBank/DDBJ databases">
        <authorList>
            <person name="Kikuchi T."/>
        </authorList>
    </citation>
    <scope>NUCLEOTIDE SEQUENCE</scope>
    <source>
        <strain evidence="5">NKZ352</strain>
    </source>
</reference>
<feature type="region of interest" description="Disordered" evidence="3">
    <location>
        <begin position="514"/>
        <end position="546"/>
    </location>
</feature>
<feature type="compositionally biased region" description="Low complexity" evidence="3">
    <location>
        <begin position="329"/>
        <end position="342"/>
    </location>
</feature>
<proteinExistence type="inferred from homology"/>
<accession>A0A8S1HCH9</accession>
<dbReference type="Pfam" id="PF03099">
    <property type="entry name" value="BPL_LplA_LipB"/>
    <property type="match status" value="1"/>
</dbReference>
<comment type="similarity">
    <text evidence="1">Belongs to the biotin--protein ligase family.</text>
</comment>
<comment type="caution">
    <text evidence="5">The sequence shown here is derived from an EMBL/GenBank/DDBJ whole genome shotgun (WGS) entry which is preliminary data.</text>
</comment>
<protein>
    <recommendedName>
        <fullName evidence="4">BPL/LPL catalytic domain-containing protein</fullName>
    </recommendedName>
</protein>
<dbReference type="OrthoDB" id="10250105at2759"/>
<dbReference type="PROSITE" id="PS51733">
    <property type="entry name" value="BPL_LPL_CATALYTIC"/>
    <property type="match status" value="1"/>
</dbReference>
<dbReference type="SUPFAM" id="SSF55681">
    <property type="entry name" value="Class II aaRS and biotin synthetases"/>
    <property type="match status" value="1"/>
</dbReference>
<dbReference type="GO" id="GO:0004077">
    <property type="term" value="F:biotin--[biotin carboxyl-carrier protein] ligase activity"/>
    <property type="evidence" value="ECO:0007669"/>
    <property type="project" value="InterPro"/>
</dbReference>
<evidence type="ECO:0000256" key="3">
    <source>
        <dbReference type="SAM" id="MobiDB-lite"/>
    </source>
</evidence>
<feature type="region of interest" description="Disordered" evidence="3">
    <location>
        <begin position="317"/>
        <end position="342"/>
    </location>
</feature>
<evidence type="ECO:0000313" key="6">
    <source>
        <dbReference type="Proteomes" id="UP000835052"/>
    </source>
</evidence>